<dbReference type="GO" id="GO:0016491">
    <property type="term" value="F:oxidoreductase activity"/>
    <property type="evidence" value="ECO:0007669"/>
    <property type="project" value="InterPro"/>
</dbReference>
<feature type="domain" description="Tyrosinase copper-binding" evidence="4">
    <location>
        <begin position="297"/>
        <end position="308"/>
    </location>
</feature>
<dbReference type="GO" id="GO:0008270">
    <property type="term" value="F:zinc ion binding"/>
    <property type="evidence" value="ECO:0007669"/>
    <property type="project" value="InterPro"/>
</dbReference>
<protein>
    <recommendedName>
        <fullName evidence="4">Tyrosinase copper-binding domain-containing protein</fullName>
    </recommendedName>
</protein>
<feature type="region of interest" description="Disordered" evidence="2">
    <location>
        <begin position="638"/>
        <end position="699"/>
    </location>
</feature>
<dbReference type="InterPro" id="IPR002227">
    <property type="entry name" value="Tyrosinase_Cu-bd"/>
</dbReference>
<dbReference type="Pfam" id="PF00264">
    <property type="entry name" value="Tyrosinase"/>
    <property type="match status" value="1"/>
</dbReference>
<gene>
    <name evidence="5" type="ORF">P8C59_007740</name>
</gene>
<dbReference type="SUPFAM" id="SSF48056">
    <property type="entry name" value="Di-copper centre-containing domain"/>
    <property type="match status" value="1"/>
</dbReference>
<organism evidence="5 6">
    <name type="scientific">Phyllachora maydis</name>
    <dbReference type="NCBI Taxonomy" id="1825666"/>
    <lineage>
        <taxon>Eukaryota</taxon>
        <taxon>Fungi</taxon>
        <taxon>Dikarya</taxon>
        <taxon>Ascomycota</taxon>
        <taxon>Pezizomycotina</taxon>
        <taxon>Sordariomycetes</taxon>
        <taxon>Sordariomycetidae</taxon>
        <taxon>Phyllachorales</taxon>
        <taxon>Phyllachoraceae</taxon>
        <taxon>Phyllachora</taxon>
    </lineage>
</organism>
<dbReference type="PANTHER" id="PTHR31668">
    <property type="entry name" value="GLUCOSE TRANSPORT TRANSCRIPTION REGULATOR RGT1-RELATED-RELATED"/>
    <property type="match status" value="1"/>
</dbReference>
<dbReference type="GO" id="GO:0006351">
    <property type="term" value="P:DNA-templated transcription"/>
    <property type="evidence" value="ECO:0007669"/>
    <property type="project" value="InterPro"/>
</dbReference>
<evidence type="ECO:0000256" key="2">
    <source>
        <dbReference type="SAM" id="MobiDB-lite"/>
    </source>
</evidence>
<feature type="compositionally biased region" description="Acidic residues" evidence="2">
    <location>
        <begin position="1281"/>
        <end position="1290"/>
    </location>
</feature>
<feature type="compositionally biased region" description="Polar residues" evidence="2">
    <location>
        <begin position="687"/>
        <end position="696"/>
    </location>
</feature>
<evidence type="ECO:0000256" key="1">
    <source>
        <dbReference type="ARBA" id="ARBA00023242"/>
    </source>
</evidence>
<dbReference type="CDD" id="cd12148">
    <property type="entry name" value="fungal_TF_MHR"/>
    <property type="match status" value="1"/>
</dbReference>
<dbReference type="Proteomes" id="UP001217918">
    <property type="component" value="Unassembled WGS sequence"/>
</dbReference>
<reference evidence="5" key="1">
    <citation type="journal article" date="2023" name="Mol. Plant Microbe Interact.">
        <title>Elucidating the Obligate Nature and Biological Capacity of an Invasive Fungal Corn Pathogen.</title>
        <authorList>
            <person name="MacCready J.S."/>
            <person name="Roggenkamp E.M."/>
            <person name="Gdanetz K."/>
            <person name="Chilvers M.I."/>
        </authorList>
    </citation>
    <scope>NUCLEOTIDE SEQUENCE</scope>
    <source>
        <strain evidence="5">PM02</strain>
    </source>
</reference>
<dbReference type="PROSITE" id="PS00498">
    <property type="entry name" value="TYROSINASE_2"/>
    <property type="match status" value="1"/>
</dbReference>
<dbReference type="SMART" id="SM00906">
    <property type="entry name" value="Fungal_trans"/>
    <property type="match status" value="1"/>
</dbReference>
<accession>A0AAD9MFV6</accession>
<dbReference type="Pfam" id="PF04082">
    <property type="entry name" value="Fungal_trans"/>
    <property type="match status" value="1"/>
</dbReference>
<dbReference type="Gene3D" id="1.10.1280.10">
    <property type="entry name" value="Di-copper center containing domain from catechol oxidase"/>
    <property type="match status" value="1"/>
</dbReference>
<comment type="caution">
    <text evidence="5">The sequence shown here is derived from an EMBL/GenBank/DDBJ whole genome shotgun (WGS) entry which is preliminary data.</text>
</comment>
<keyword evidence="3" id="KW-0732">Signal</keyword>
<dbReference type="InterPro" id="IPR007219">
    <property type="entry name" value="XnlR_reg_dom"/>
</dbReference>
<evidence type="ECO:0000256" key="3">
    <source>
        <dbReference type="SAM" id="SignalP"/>
    </source>
</evidence>
<evidence type="ECO:0000313" key="6">
    <source>
        <dbReference type="Proteomes" id="UP001217918"/>
    </source>
</evidence>
<dbReference type="GO" id="GO:0003677">
    <property type="term" value="F:DNA binding"/>
    <property type="evidence" value="ECO:0007669"/>
    <property type="project" value="InterPro"/>
</dbReference>
<feature type="chain" id="PRO_5042272045" description="Tyrosinase copper-binding domain-containing protein" evidence="3">
    <location>
        <begin position="18"/>
        <end position="1290"/>
    </location>
</feature>
<name>A0AAD9MFV6_9PEZI</name>
<evidence type="ECO:0000313" key="5">
    <source>
        <dbReference type="EMBL" id="KAK2073455.1"/>
    </source>
</evidence>
<keyword evidence="6" id="KW-1185">Reference proteome</keyword>
<feature type="compositionally biased region" description="Basic residues" evidence="2">
    <location>
        <begin position="673"/>
        <end position="683"/>
    </location>
</feature>
<dbReference type="PANTHER" id="PTHR31668:SF4">
    <property type="entry name" value="TRANSCRIPTIONAL ACTIVATOR PROTEIN DAL81"/>
    <property type="match status" value="1"/>
</dbReference>
<sequence length="1290" mass="141318">MAVIALCALLFLVCVESQSTAHIPVVGVKTGVNPKTGQRPPRIDINDLYARQDEQWDLYIQALQAFQAVDETDELSYFQVAGIHGLPFTAWNGVEQVDNAPSAGYCPHGEVIFSTWHRPYIVLFEQILVSHATTIANQYPASSLPAYQAAAQELRQPFWDFASTSTLPVAATLTNVTVNSPQGKITVANPLYNYRFQTRPAGNGFGGALDQEMETLRCPDVGSMFNSAAASNDEMASVASMLTSEVYDTFIRATDFQSMATMSIGQGNSFEAPHNVVHDMAGCGNGSLADINWSAFDPLFMLLHTNVDRLIAMWQAVHYDAAVFNITTTSGGQFATPSGTPITSDSPLKPFLDQDNKFWTSRKVADIRTLGYTYPGINDWSVDAATLASNVTTLVNQLYGGKVGSLNVEESSSSTGGTRPGRPNLWQRRAQKAASKYYTAEMSVDRAELTLPCSIHVLARGRVIARTGLLGMPAGGIATMSVPIQDLFTQDLGLPDTRVATVIPFLRQHVEVQIRQRDGTMTPASRVRSLKMEVQDLDMFPRTSDSTLPTFGKATRWTMSLGPTSQVVLETVRPIMSTPSVVPRTAPIPIAPKPAHRKPSRHGSGFDTPGSVSPVAGEPPVPGAMSEEDDAYISCQVNGSECSGADSPQPRKRKLNGGDGEPSYNKQSWPGRSGRRRRRHRQHQPSLSSTGPSNSLVEDMANFGGPTLLKRTLGLQSDRYSQYIGLTTDFEPSLINLSPFDPHDESLLSRGTLRKVSDNETFLLVPDSRTPGYEHVVEDVEQIESIVAPHGRTLIDLYFRVVHPGFPIIQKSVFYEKYERSCREFSPPVLAAVYILAINWWDHVDELASVPKPNVRELERLVRTTLADAMYRPKLSTVQAGLLLSQRPEGDQWAPTAQLVAIAQELGLHLDSSNWKIPPWERGLRKRLAWALYMQDKWGALVHGRPSHIFSSNWAVQPLSPNDFPDVEWDEGEEEVRADIERGRTLFAQMVQLSQILAETLETLYTLQANQAVANAGVQAYQFVLSLAKPIQLKLKEWYGALPASIRMDSSFPSGENRSNRLSPIGYLHLAYFATEITLHRRIIRSLEASAAAGAGLTANMVPGSSAPASSTTTVMDPYVQHICRSAAKARLISAMDFVNRLTPSHLRAFWYFASKTHFALIGTFGSLLWATSPGREEADWYRRRLGEYRWTLSVSSKPGEAKGLTEFAMGMLDISTGLLKQLPEKPLLNRSASAVEVAGVAGARRLALGSGGRGSLASSIAAMRGLGELPPSEAQSPDSQTDDSSDEAM</sequence>
<dbReference type="GO" id="GO:0001080">
    <property type="term" value="P:nitrogen catabolite activation of transcription from RNA polymerase II promoter"/>
    <property type="evidence" value="ECO:0007669"/>
    <property type="project" value="TreeGrafter"/>
</dbReference>
<feature type="signal peptide" evidence="3">
    <location>
        <begin position="1"/>
        <end position="17"/>
    </location>
</feature>
<keyword evidence="1" id="KW-0539">Nucleus</keyword>
<dbReference type="InterPro" id="IPR050797">
    <property type="entry name" value="Carb_Metab_Trans_Reg"/>
</dbReference>
<dbReference type="GO" id="GO:0005634">
    <property type="term" value="C:nucleus"/>
    <property type="evidence" value="ECO:0007669"/>
    <property type="project" value="TreeGrafter"/>
</dbReference>
<dbReference type="InterPro" id="IPR008922">
    <property type="entry name" value="Di-copper_centre_dom_sf"/>
</dbReference>
<feature type="region of interest" description="Disordered" evidence="2">
    <location>
        <begin position="583"/>
        <end position="626"/>
    </location>
</feature>
<feature type="region of interest" description="Disordered" evidence="2">
    <location>
        <begin position="1263"/>
        <end position="1290"/>
    </location>
</feature>
<dbReference type="PRINTS" id="PR00092">
    <property type="entry name" value="TYROSINASE"/>
</dbReference>
<proteinExistence type="predicted"/>
<dbReference type="EMBL" id="JAQQPM010000007">
    <property type="protein sequence ID" value="KAK2073455.1"/>
    <property type="molecule type" value="Genomic_DNA"/>
</dbReference>
<evidence type="ECO:0000259" key="4">
    <source>
        <dbReference type="PROSITE" id="PS00498"/>
    </source>
</evidence>